<sequence>MSLQRVKDGVLTAEAGLVGRDLELLSPITIEIEDGRVRRIEEGREPGADDDFDVVLPAPFNAHVHAADWAFRHAGLGMPLEKVVAPPDGLKHRLLEKVGERELEVSIRDFLETSLSFGCPGVADFREGGVEGLKLGLRAAEGFPTYVPMGRPKALDDPERVEEELRVLSELTEFVGIPDVHLPDDVLEAVRDSGLRVYVHANENWRSVRECVREHGATEIERAVDLLEPEGIVHCVVLTDRDRELLEELDPVVILCPRSNDYYRLGNPDPRRLRGLRVLLGTDNGMSVEPDPWAEAYHAWIRTGLSPLGALRALTVEAASVFDLPILEEGRRLSAVGLKGLPLPETVLGSRQRLAAHVLQLIKTSRVHVLLGAES</sequence>
<evidence type="ECO:0000313" key="4">
    <source>
        <dbReference type="Proteomes" id="UP000619545"/>
    </source>
</evidence>
<evidence type="ECO:0000313" key="3">
    <source>
        <dbReference type="EMBL" id="HII69682.1"/>
    </source>
</evidence>
<dbReference type="CDD" id="cd01305">
    <property type="entry name" value="archeal_chlorohydrolases"/>
    <property type="match status" value="1"/>
</dbReference>
<comment type="caution">
    <text evidence="3">The sequence shown here is derived from an EMBL/GenBank/DDBJ whole genome shotgun (WGS) entry which is preliminary data.</text>
</comment>
<reference evidence="3" key="1">
    <citation type="journal article" date="2020" name="bioRxiv">
        <title>A rank-normalized archaeal taxonomy based on genome phylogeny resolves widespread incomplete and uneven classifications.</title>
        <authorList>
            <person name="Rinke C."/>
            <person name="Chuvochina M."/>
            <person name="Mussig A.J."/>
            <person name="Chaumeil P.-A."/>
            <person name="Waite D.W."/>
            <person name="Whitman W.B."/>
            <person name="Parks D.H."/>
            <person name="Hugenholtz P."/>
        </authorList>
    </citation>
    <scope>NUCLEOTIDE SEQUENCE</scope>
    <source>
        <strain evidence="3">UBA8853</strain>
    </source>
</reference>
<keyword evidence="1 3" id="KW-0378">Hydrolase</keyword>
<name>A0A832WLY8_9EURY</name>
<dbReference type="PANTHER" id="PTHR43794">
    <property type="entry name" value="AMINOHYDROLASE SSNA-RELATED"/>
    <property type="match status" value="1"/>
</dbReference>
<evidence type="ECO:0000259" key="2">
    <source>
        <dbReference type="Pfam" id="PF01979"/>
    </source>
</evidence>
<dbReference type="InterPro" id="IPR032466">
    <property type="entry name" value="Metal_Hydrolase"/>
</dbReference>
<dbReference type="Proteomes" id="UP000619545">
    <property type="component" value="Unassembled WGS sequence"/>
</dbReference>
<dbReference type="Pfam" id="PF01979">
    <property type="entry name" value="Amidohydro_1"/>
    <property type="match status" value="1"/>
</dbReference>
<dbReference type="Gene3D" id="3.20.20.140">
    <property type="entry name" value="Metal-dependent hydrolases"/>
    <property type="match status" value="1"/>
</dbReference>
<proteinExistence type="predicted"/>
<feature type="domain" description="Amidohydrolase-related" evidence="2">
    <location>
        <begin position="54"/>
        <end position="325"/>
    </location>
</feature>
<dbReference type="AlphaFoldDB" id="A0A832WLY8"/>
<dbReference type="GeneID" id="1477151"/>
<dbReference type="InterPro" id="IPR050287">
    <property type="entry name" value="MTA/SAH_deaminase"/>
</dbReference>
<evidence type="ECO:0000256" key="1">
    <source>
        <dbReference type="ARBA" id="ARBA00022801"/>
    </source>
</evidence>
<gene>
    <name evidence="3" type="ORF">HA336_00425</name>
</gene>
<organism evidence="3 4">
    <name type="scientific">Methanopyrus kandleri</name>
    <dbReference type="NCBI Taxonomy" id="2320"/>
    <lineage>
        <taxon>Archaea</taxon>
        <taxon>Methanobacteriati</taxon>
        <taxon>Methanobacteriota</taxon>
        <taxon>Methanomada group</taxon>
        <taxon>Methanopyri</taxon>
        <taxon>Methanopyrales</taxon>
        <taxon>Methanopyraceae</taxon>
        <taxon>Methanopyrus</taxon>
    </lineage>
</organism>
<dbReference type="SUPFAM" id="SSF51556">
    <property type="entry name" value="Metallo-dependent hydrolases"/>
    <property type="match status" value="1"/>
</dbReference>
<dbReference type="EMBL" id="DUJS01000001">
    <property type="protein sequence ID" value="HII69682.1"/>
    <property type="molecule type" value="Genomic_DNA"/>
</dbReference>
<dbReference type="PANTHER" id="PTHR43794:SF11">
    <property type="entry name" value="AMIDOHYDROLASE-RELATED DOMAIN-CONTAINING PROTEIN"/>
    <property type="match status" value="1"/>
</dbReference>
<dbReference type="GO" id="GO:0016787">
    <property type="term" value="F:hydrolase activity"/>
    <property type="evidence" value="ECO:0007669"/>
    <property type="project" value="UniProtKB-KW"/>
</dbReference>
<dbReference type="InterPro" id="IPR006680">
    <property type="entry name" value="Amidohydro-rel"/>
</dbReference>
<accession>A0A832WLY8</accession>
<protein>
    <submittedName>
        <fullName evidence="3">Amidohydrolase family protein</fullName>
    </submittedName>
</protein>
<dbReference type="RefSeq" id="WP_148679684.1">
    <property type="nucleotide sequence ID" value="NZ_DUJS01000001.1"/>
</dbReference>